<proteinExistence type="predicted"/>
<feature type="region of interest" description="Disordered" evidence="1">
    <location>
        <begin position="1"/>
        <end position="35"/>
    </location>
</feature>
<dbReference type="KEGG" id="mars:A8C75_02095"/>
<organism evidence="2 3">
    <name type="scientific">Marinobacterium aestuarii</name>
    <dbReference type="NCBI Taxonomy" id="1821621"/>
    <lineage>
        <taxon>Bacteria</taxon>
        <taxon>Pseudomonadati</taxon>
        <taxon>Pseudomonadota</taxon>
        <taxon>Gammaproteobacteria</taxon>
        <taxon>Oceanospirillales</taxon>
        <taxon>Oceanospirillaceae</taxon>
        <taxon>Marinobacterium</taxon>
    </lineage>
</organism>
<protein>
    <submittedName>
        <fullName evidence="2">Zinc chelation protein SecC</fullName>
    </submittedName>
</protein>
<dbReference type="Gene3D" id="3.10.450.50">
    <property type="match status" value="1"/>
</dbReference>
<dbReference type="InterPro" id="IPR004027">
    <property type="entry name" value="SEC_C_motif"/>
</dbReference>
<evidence type="ECO:0000313" key="2">
    <source>
        <dbReference type="EMBL" id="ANG61374.1"/>
    </source>
</evidence>
<dbReference type="EMBL" id="CP015839">
    <property type="protein sequence ID" value="ANG61374.1"/>
    <property type="molecule type" value="Genomic_DNA"/>
</dbReference>
<evidence type="ECO:0000256" key="1">
    <source>
        <dbReference type="SAM" id="MobiDB-lite"/>
    </source>
</evidence>
<dbReference type="AlphaFoldDB" id="A0A1A9ET89"/>
<dbReference type="NCBIfam" id="TIGR04102">
    <property type="entry name" value="SWIM_PBPRA1643"/>
    <property type="match status" value="1"/>
</dbReference>
<accession>A0A1A9ET89</accession>
<sequence length="112" mass="12230">MSDKFFFKGRQTPKPKHSSYGFNTKRAAKPGTEDSPLALSVQNEARKAEVEAMLLEHQLIATIRVDAEADENIADMLSLINTPKTVSLDAKPNRNDPCSCGSGVKYKKCCGA</sequence>
<keyword evidence="3" id="KW-1185">Reference proteome</keyword>
<dbReference type="RefSeq" id="WP_067377423.1">
    <property type="nucleotide sequence ID" value="NZ_CP015839.1"/>
</dbReference>
<reference evidence="2 3" key="2">
    <citation type="journal article" date="2018" name="Int. J. Syst. Evol. Microbiol.">
        <title>Marinobacterium aestuarii sp. nov., a benzene-degrading marine bacterium isolated from estuary sediment.</title>
        <authorList>
            <person name="Bae S.S."/>
            <person name="Jung J."/>
            <person name="Chung D."/>
            <person name="Baek K."/>
        </authorList>
    </citation>
    <scope>NUCLEOTIDE SEQUENCE [LARGE SCALE GENOMIC DNA]</scope>
    <source>
        <strain evidence="2 3">ST58-10</strain>
    </source>
</reference>
<reference evidence="3" key="1">
    <citation type="submission" date="2016-05" db="EMBL/GenBank/DDBJ databases">
        <authorList>
            <person name="Baek K."/>
            <person name="Yang S.-J."/>
        </authorList>
    </citation>
    <scope>NUCLEOTIDE SEQUENCE [LARGE SCALE GENOMIC DNA]</scope>
    <source>
        <strain evidence="3">ST58-10</strain>
    </source>
</reference>
<gene>
    <name evidence="2" type="ORF">A8C75_02095</name>
</gene>
<name>A0A1A9ET89_9GAMM</name>
<dbReference type="SUPFAM" id="SSF103642">
    <property type="entry name" value="Sec-C motif"/>
    <property type="match status" value="1"/>
</dbReference>
<evidence type="ECO:0000313" key="3">
    <source>
        <dbReference type="Proteomes" id="UP000078070"/>
    </source>
</evidence>
<dbReference type="Pfam" id="PF02810">
    <property type="entry name" value="SEC-C"/>
    <property type="match status" value="1"/>
</dbReference>
<dbReference type="OrthoDB" id="570299at2"/>
<dbReference type="Proteomes" id="UP000078070">
    <property type="component" value="Chromosome"/>
</dbReference>
<dbReference type="InterPro" id="IPR026368">
    <property type="entry name" value="SWIM_PBPRA1643"/>
</dbReference>
<dbReference type="STRING" id="1821621.A8C75_02095"/>